<organism evidence="1 2">
    <name type="scientific">Araneus ventricosus</name>
    <name type="common">Orbweaver spider</name>
    <name type="synonym">Epeira ventricosa</name>
    <dbReference type="NCBI Taxonomy" id="182803"/>
    <lineage>
        <taxon>Eukaryota</taxon>
        <taxon>Metazoa</taxon>
        <taxon>Ecdysozoa</taxon>
        <taxon>Arthropoda</taxon>
        <taxon>Chelicerata</taxon>
        <taxon>Arachnida</taxon>
        <taxon>Araneae</taxon>
        <taxon>Araneomorphae</taxon>
        <taxon>Entelegynae</taxon>
        <taxon>Araneoidea</taxon>
        <taxon>Araneidae</taxon>
        <taxon>Araneus</taxon>
    </lineage>
</organism>
<evidence type="ECO:0000313" key="2">
    <source>
        <dbReference type="Proteomes" id="UP000499080"/>
    </source>
</evidence>
<dbReference type="EMBL" id="BGPR01000042">
    <property type="protein sequence ID" value="GBL85333.1"/>
    <property type="molecule type" value="Genomic_DNA"/>
</dbReference>
<proteinExistence type="predicted"/>
<reference evidence="1 2" key="1">
    <citation type="journal article" date="2019" name="Sci. Rep.">
        <title>Orb-weaving spider Araneus ventricosus genome elucidates the spidroin gene catalogue.</title>
        <authorList>
            <person name="Kono N."/>
            <person name="Nakamura H."/>
            <person name="Ohtoshi R."/>
            <person name="Moran D.A.P."/>
            <person name="Shinohara A."/>
            <person name="Yoshida Y."/>
            <person name="Fujiwara M."/>
            <person name="Mori M."/>
            <person name="Tomita M."/>
            <person name="Arakawa K."/>
        </authorList>
    </citation>
    <scope>NUCLEOTIDE SEQUENCE [LARGE SCALE GENOMIC DNA]</scope>
</reference>
<comment type="caution">
    <text evidence="1">The sequence shown here is derived from an EMBL/GenBank/DDBJ whole genome shotgun (WGS) entry which is preliminary data.</text>
</comment>
<dbReference type="AlphaFoldDB" id="A0A4Y2AZV2"/>
<protein>
    <submittedName>
        <fullName evidence="1">Uncharacterized protein</fullName>
    </submittedName>
</protein>
<gene>
    <name evidence="1" type="ORF">AVEN_222787_1</name>
</gene>
<keyword evidence="2" id="KW-1185">Reference proteome</keyword>
<evidence type="ECO:0000313" key="1">
    <source>
        <dbReference type="EMBL" id="GBL85333.1"/>
    </source>
</evidence>
<sequence>MTLGNKSLKENPKQHSIIDLRSAFRPELEVKVMRMLGETSANPLRLFLNSDLSPRRDIPSRKGYTNITFCYFSGRLIKIFSRNV</sequence>
<accession>A0A4Y2AZV2</accession>
<name>A0A4Y2AZV2_ARAVE</name>
<dbReference type="Proteomes" id="UP000499080">
    <property type="component" value="Unassembled WGS sequence"/>
</dbReference>